<gene>
    <name evidence="1" type="ORF">PsorP6_013742</name>
</gene>
<reference evidence="1 2" key="1">
    <citation type="journal article" date="2022" name="bioRxiv">
        <title>The genome of the oomycete Peronosclerospora sorghi, a cosmopolitan pathogen of maize and sorghum, is inflated with dispersed pseudogenes.</title>
        <authorList>
            <person name="Fletcher K."/>
            <person name="Martin F."/>
            <person name="Isakeit T."/>
            <person name="Cavanaugh K."/>
            <person name="Magill C."/>
            <person name="Michelmore R."/>
        </authorList>
    </citation>
    <scope>NUCLEOTIDE SEQUENCE [LARGE SCALE GENOMIC DNA]</scope>
    <source>
        <strain evidence="1">P6</strain>
    </source>
</reference>
<accession>A0ACC0VIF8</accession>
<proteinExistence type="predicted"/>
<dbReference type="Proteomes" id="UP001163321">
    <property type="component" value="Chromosome 9"/>
</dbReference>
<protein>
    <submittedName>
        <fullName evidence="1">Uncharacterized protein</fullName>
    </submittedName>
</protein>
<evidence type="ECO:0000313" key="2">
    <source>
        <dbReference type="Proteomes" id="UP001163321"/>
    </source>
</evidence>
<organism evidence="1 2">
    <name type="scientific">Peronosclerospora sorghi</name>
    <dbReference type="NCBI Taxonomy" id="230839"/>
    <lineage>
        <taxon>Eukaryota</taxon>
        <taxon>Sar</taxon>
        <taxon>Stramenopiles</taxon>
        <taxon>Oomycota</taxon>
        <taxon>Peronosporomycetes</taxon>
        <taxon>Peronosporales</taxon>
        <taxon>Peronosporaceae</taxon>
        <taxon>Peronosclerospora</taxon>
    </lineage>
</organism>
<dbReference type="EMBL" id="CM047588">
    <property type="protein sequence ID" value="KAI9905689.1"/>
    <property type="molecule type" value="Genomic_DNA"/>
</dbReference>
<keyword evidence="2" id="KW-1185">Reference proteome</keyword>
<comment type="caution">
    <text evidence="1">The sequence shown here is derived from an EMBL/GenBank/DDBJ whole genome shotgun (WGS) entry which is preliminary data.</text>
</comment>
<name>A0ACC0VIF8_9STRA</name>
<evidence type="ECO:0000313" key="1">
    <source>
        <dbReference type="EMBL" id="KAI9905689.1"/>
    </source>
</evidence>
<sequence>MMTRKRPSGPWPGFELVPARFVLADEVLYVIVGSICPGERLYIFGSVPLPFFPGGVSVWVLSAKVNTEETID</sequence>